<proteinExistence type="inferred from homology"/>
<comment type="caution">
    <text evidence="3">The sequence shown here is derived from an EMBL/GenBank/DDBJ whole genome shotgun (WGS) entry which is preliminary data.</text>
</comment>
<dbReference type="Gene3D" id="1.10.510.10">
    <property type="entry name" value="Transferase(Phosphotransferase) domain 1"/>
    <property type="match status" value="1"/>
</dbReference>
<evidence type="ECO:0000259" key="2">
    <source>
        <dbReference type="Pfam" id="PF03109"/>
    </source>
</evidence>
<comment type="similarity">
    <text evidence="1">Belongs to the protein kinase superfamily. ADCK protein kinase family.</text>
</comment>
<dbReference type="PANTHER" id="PTHR10566:SF123">
    <property type="entry name" value="PROTEIN KINASE SUPERFAMILY PROTEIN"/>
    <property type="match status" value="1"/>
</dbReference>
<dbReference type="AlphaFoldDB" id="A0A178VYB3"/>
<name>A0A178VYB3_ARATH</name>
<feature type="domain" description="ABC1 atypical kinase-like" evidence="2">
    <location>
        <begin position="271"/>
        <end position="529"/>
    </location>
</feature>
<dbReference type="PANTHER" id="PTHR10566">
    <property type="entry name" value="CHAPERONE-ACTIVITY OF BC1 COMPLEX CABC1 -RELATED"/>
    <property type="match status" value="1"/>
</dbReference>
<evidence type="ECO:0000313" key="3">
    <source>
        <dbReference type="EMBL" id="OAP10451.1"/>
    </source>
</evidence>
<dbReference type="EMBL" id="LUHQ01000002">
    <property type="protein sequence ID" value="OAP10451.1"/>
    <property type="molecule type" value="Genomic_DNA"/>
</dbReference>
<sequence length="847" mass="95081">MASVSPSPSCSTIPIPLRRTSFAVAELRRLKQRRAIPPVSVGLGHFADVVRNDVDFLKNKIGIGLRWANEAFRVPEVTKSAEELFWLRHLEDHTSQNLKSQSWPQPSYSGVRFRFRKIRFLDILAMVTVIIKLKALGWSISGRLTGVDLFMADVKALETYAGYFYSLSKMWSRPLPEVYDSQAVADYFNCRPHVVAFRLLEVFSAFTIAAIRLRTSASVKGKSLEASEQIFGMVLKETMLHLGPTFIKVGQSLSTRPDIIGTEISKALSELHDRIPPFPWPEAVKILEGELGGPVESFFSQFSQETVAAASFGQVYRGRTHDGADVAVKVQRPDLRHAVLRDIYILRLGLGVLRKVAKRENDIRVYADELGMGLAGELDFTLEAANASEFQEAHARFSYIRVPKVYQHLTRKRVLTMEWMVGESPTDLLAISSGYSDHDNESHEKQKIEARRRLLDLVNKGVEATLVQLLDTGILHADPHPGNLRYTTSRQIGFLDFGLVCRMQRKHQLAMLASIVHIVNGDWACLVESLIDMDVITPGVNTRRFTLDLEYALGEVKLINGIPDIEFTKVLSKIVNVALKYQLRMPPYFTLVLRSLACLEGLAAAGDPNFKTFEAAYPFVVQKLITENSAATRKILHSAVLNRKKEFRWERVALFLSKSSTRKQSPLLKLSRDETSVDSSSNLTDKDADNVSLVLRLLASKNGVVLRRLLMAANGTSLIRTFISREALVIRQKLCMTIATTMYQWMVGSLGIESLKFISLSDPPPSSGINITVKDFKILINDKRVRVILRKILESAKSDRVLMLRFCWTSFVMSLTTTALACHRFVISVSEGYVNYLSLSAPVALRT</sequence>
<dbReference type="ExpressionAtlas" id="A0A178VYB3">
    <property type="expression patterns" value="baseline and differential"/>
</dbReference>
<evidence type="ECO:0000256" key="1">
    <source>
        <dbReference type="ARBA" id="ARBA00009670"/>
    </source>
</evidence>
<dbReference type="InterPro" id="IPR050154">
    <property type="entry name" value="UbiB_kinase"/>
</dbReference>
<organism evidence="3 4">
    <name type="scientific">Arabidopsis thaliana</name>
    <name type="common">Mouse-ear cress</name>
    <dbReference type="NCBI Taxonomy" id="3702"/>
    <lineage>
        <taxon>Eukaryota</taxon>
        <taxon>Viridiplantae</taxon>
        <taxon>Streptophyta</taxon>
        <taxon>Embryophyta</taxon>
        <taxon>Tracheophyta</taxon>
        <taxon>Spermatophyta</taxon>
        <taxon>Magnoliopsida</taxon>
        <taxon>eudicotyledons</taxon>
        <taxon>Gunneridae</taxon>
        <taxon>Pentapetalae</taxon>
        <taxon>rosids</taxon>
        <taxon>malvids</taxon>
        <taxon>Brassicales</taxon>
        <taxon>Brassicaceae</taxon>
        <taxon>Camelineae</taxon>
        <taxon>Arabidopsis</taxon>
    </lineage>
</organism>
<dbReference type="InterPro" id="IPR011009">
    <property type="entry name" value="Kinase-like_dom_sf"/>
</dbReference>
<dbReference type="InterPro" id="IPR004147">
    <property type="entry name" value="ABC1_dom"/>
</dbReference>
<accession>A0A178VYB3</accession>
<dbReference type="SUPFAM" id="SSF56112">
    <property type="entry name" value="Protein kinase-like (PK-like)"/>
    <property type="match status" value="1"/>
</dbReference>
<dbReference type="CDD" id="cd05121">
    <property type="entry name" value="ABC1_ADCK3-like"/>
    <property type="match status" value="1"/>
</dbReference>
<dbReference type="Pfam" id="PF03109">
    <property type="entry name" value="ABC1"/>
    <property type="match status" value="1"/>
</dbReference>
<dbReference type="Proteomes" id="UP000078284">
    <property type="component" value="Chromosome 2"/>
</dbReference>
<protein>
    <submittedName>
        <fullName evidence="3">ATATH8</fullName>
    </submittedName>
</protein>
<gene>
    <name evidence="3" type="ordered locus">AXX17_At2g36090</name>
</gene>
<reference evidence="4" key="1">
    <citation type="journal article" date="2016" name="Proc. Natl. Acad. Sci. U.S.A.">
        <title>Chromosome-level assembly of Arabidopsis thaliana Ler reveals the extent of translocation and inversion polymorphisms.</title>
        <authorList>
            <person name="Zapata L."/>
            <person name="Ding J."/>
            <person name="Willing E.M."/>
            <person name="Hartwig B."/>
            <person name="Bezdan D."/>
            <person name="Jiao W.B."/>
            <person name="Patel V."/>
            <person name="Velikkakam James G."/>
            <person name="Koornneef M."/>
            <person name="Ossowski S."/>
            <person name="Schneeberger K."/>
        </authorList>
    </citation>
    <scope>NUCLEOTIDE SEQUENCE [LARGE SCALE GENOMIC DNA]</scope>
    <source>
        <strain evidence="4">cv. Landsberg erecta</strain>
    </source>
</reference>
<evidence type="ECO:0000313" key="4">
    <source>
        <dbReference type="Proteomes" id="UP000078284"/>
    </source>
</evidence>